<evidence type="ECO:0000259" key="7">
    <source>
        <dbReference type="PROSITE" id="PS51352"/>
    </source>
</evidence>
<dbReference type="SUPFAM" id="SSF46934">
    <property type="entry name" value="UBA-like"/>
    <property type="match status" value="1"/>
</dbReference>
<dbReference type="FunFam" id="3.40.30.10:FF:000245">
    <property type="entry name" value="Thioredoxin"/>
    <property type="match status" value="1"/>
</dbReference>
<proteinExistence type="predicted"/>
<comment type="function">
    <text evidence="1">Participates in various redox reactions through the reversible oxidation of its active center dithiol to a disulfide and catalyzes dithiol-disulfide exchange reactions.</text>
</comment>
<keyword evidence="2" id="KW-1015">Disulfide bond</keyword>
<feature type="domain" description="UBX" evidence="6">
    <location>
        <begin position="374"/>
        <end position="451"/>
    </location>
</feature>
<dbReference type="SMART" id="SM00165">
    <property type="entry name" value="UBA"/>
    <property type="match status" value="1"/>
</dbReference>
<dbReference type="SMART" id="SM00166">
    <property type="entry name" value="UBX"/>
    <property type="match status" value="1"/>
</dbReference>
<dbReference type="PROSITE" id="PS51352">
    <property type="entry name" value="THIOREDOXIN_2"/>
    <property type="match status" value="1"/>
</dbReference>
<evidence type="ECO:0000256" key="3">
    <source>
        <dbReference type="SAM" id="Coils"/>
    </source>
</evidence>
<organism evidence="8">
    <name type="scientific">Timspurckia oligopyrenoides</name>
    <dbReference type="NCBI Taxonomy" id="708627"/>
    <lineage>
        <taxon>Eukaryota</taxon>
        <taxon>Rhodophyta</taxon>
        <taxon>Bangiophyceae</taxon>
        <taxon>Porphyridiales</taxon>
        <taxon>Porphyridiaceae</taxon>
        <taxon>Timspurckia</taxon>
    </lineage>
</organism>
<dbReference type="PROSITE" id="PS00194">
    <property type="entry name" value="THIOREDOXIN_1"/>
    <property type="match status" value="1"/>
</dbReference>
<dbReference type="PANTHER" id="PTHR46115">
    <property type="entry name" value="THIOREDOXIN-LIKE PROTEIN 1"/>
    <property type="match status" value="1"/>
</dbReference>
<dbReference type="InterPro" id="IPR017937">
    <property type="entry name" value="Thioredoxin_CS"/>
</dbReference>
<feature type="coiled-coil region" evidence="3">
    <location>
        <begin position="274"/>
        <end position="350"/>
    </location>
</feature>
<dbReference type="PROSITE" id="PS50030">
    <property type="entry name" value="UBA"/>
    <property type="match status" value="1"/>
</dbReference>
<feature type="compositionally biased region" description="Polar residues" evidence="4">
    <location>
        <begin position="170"/>
        <end position="185"/>
    </location>
</feature>
<dbReference type="InterPro" id="IPR001012">
    <property type="entry name" value="UBX_dom"/>
</dbReference>
<evidence type="ECO:0000256" key="4">
    <source>
        <dbReference type="SAM" id="MobiDB-lite"/>
    </source>
</evidence>
<dbReference type="CDD" id="cd01767">
    <property type="entry name" value="UBX"/>
    <property type="match status" value="1"/>
</dbReference>
<dbReference type="EMBL" id="HBFP01006767">
    <property type="protein sequence ID" value="CAD8820444.1"/>
    <property type="molecule type" value="Transcribed_RNA"/>
</dbReference>
<dbReference type="Pfam" id="PF00789">
    <property type="entry name" value="UBX"/>
    <property type="match status" value="1"/>
</dbReference>
<dbReference type="InterPro" id="IPR036249">
    <property type="entry name" value="Thioredoxin-like_sf"/>
</dbReference>
<reference evidence="8" key="1">
    <citation type="submission" date="2021-01" db="EMBL/GenBank/DDBJ databases">
        <authorList>
            <person name="Corre E."/>
            <person name="Pelletier E."/>
            <person name="Niang G."/>
            <person name="Scheremetjew M."/>
            <person name="Finn R."/>
            <person name="Kale V."/>
            <person name="Holt S."/>
            <person name="Cochrane G."/>
            <person name="Meng A."/>
            <person name="Brown T."/>
            <person name="Cohen L."/>
        </authorList>
    </citation>
    <scope>NUCLEOTIDE SEQUENCE</scope>
    <source>
        <strain evidence="8">CCMP3278</strain>
    </source>
</reference>
<dbReference type="PRINTS" id="PR00421">
    <property type="entry name" value="THIOREDOXIN"/>
</dbReference>
<accession>A0A6T6M5W3</accession>
<evidence type="ECO:0008006" key="10">
    <source>
        <dbReference type="Google" id="ProtNLM"/>
    </source>
</evidence>
<evidence type="ECO:0000313" key="8">
    <source>
        <dbReference type="EMBL" id="CAD8820443.1"/>
    </source>
</evidence>
<gene>
    <name evidence="8" type="ORF">TOLI1172_LOCUS4835</name>
    <name evidence="9" type="ORF">TOLI1172_LOCUS4836</name>
</gene>
<feature type="region of interest" description="Disordered" evidence="4">
    <location>
        <begin position="117"/>
        <end position="185"/>
    </location>
</feature>
<name>A0A6T6M5W3_9RHOD</name>
<feature type="compositionally biased region" description="Low complexity" evidence="4">
    <location>
        <begin position="359"/>
        <end position="380"/>
    </location>
</feature>
<dbReference type="AlphaFoldDB" id="A0A6T6M5W3"/>
<protein>
    <recommendedName>
        <fullName evidence="10">Thioredoxin</fullName>
    </recommendedName>
</protein>
<dbReference type="Gene3D" id="3.10.20.90">
    <property type="entry name" value="Phosphatidylinositol 3-kinase Catalytic Subunit, Chain A, domain 1"/>
    <property type="match status" value="1"/>
</dbReference>
<dbReference type="EMBL" id="HBFP01006766">
    <property type="protein sequence ID" value="CAD8820443.1"/>
    <property type="molecule type" value="Transcribed_RNA"/>
</dbReference>
<evidence type="ECO:0000256" key="2">
    <source>
        <dbReference type="ARBA" id="ARBA00023157"/>
    </source>
</evidence>
<feature type="domain" description="UBA" evidence="5">
    <location>
        <begin position="193"/>
        <end position="237"/>
    </location>
</feature>
<feature type="region of interest" description="Disordered" evidence="4">
    <location>
        <begin position="359"/>
        <end position="381"/>
    </location>
</feature>
<dbReference type="Gene3D" id="3.40.30.10">
    <property type="entry name" value="Glutaredoxin"/>
    <property type="match status" value="1"/>
</dbReference>
<dbReference type="SUPFAM" id="SSF52833">
    <property type="entry name" value="Thioredoxin-like"/>
    <property type="match status" value="1"/>
</dbReference>
<dbReference type="InterPro" id="IPR015940">
    <property type="entry name" value="UBA"/>
</dbReference>
<dbReference type="InterPro" id="IPR029071">
    <property type="entry name" value="Ubiquitin-like_domsf"/>
</dbReference>
<evidence type="ECO:0000313" key="9">
    <source>
        <dbReference type="EMBL" id="CAD8820444.1"/>
    </source>
</evidence>
<feature type="domain" description="Thioredoxin" evidence="7">
    <location>
        <begin position="1"/>
        <end position="108"/>
    </location>
</feature>
<dbReference type="InterPro" id="IPR009060">
    <property type="entry name" value="UBA-like_sf"/>
</dbReference>
<keyword evidence="3" id="KW-0175">Coiled coil</keyword>
<feature type="compositionally biased region" description="Basic and acidic residues" evidence="4">
    <location>
        <begin position="145"/>
        <end position="162"/>
    </location>
</feature>
<evidence type="ECO:0000259" key="6">
    <source>
        <dbReference type="PROSITE" id="PS50033"/>
    </source>
</evidence>
<dbReference type="Pfam" id="PF22562">
    <property type="entry name" value="UBA_7"/>
    <property type="match status" value="1"/>
</dbReference>
<dbReference type="CDD" id="cd02947">
    <property type="entry name" value="TRX_family"/>
    <property type="match status" value="1"/>
</dbReference>
<evidence type="ECO:0000259" key="5">
    <source>
        <dbReference type="PROSITE" id="PS50030"/>
    </source>
</evidence>
<dbReference type="SUPFAM" id="SSF54236">
    <property type="entry name" value="Ubiquitin-like"/>
    <property type="match status" value="1"/>
</dbReference>
<dbReference type="PROSITE" id="PS50033">
    <property type="entry name" value="UBX"/>
    <property type="match status" value="1"/>
</dbReference>
<evidence type="ECO:0000256" key="1">
    <source>
        <dbReference type="ARBA" id="ARBA00003318"/>
    </source>
</evidence>
<dbReference type="InterPro" id="IPR013766">
    <property type="entry name" value="Thioredoxin_domain"/>
</dbReference>
<dbReference type="Pfam" id="PF00085">
    <property type="entry name" value="Thioredoxin"/>
    <property type="match status" value="1"/>
</dbReference>
<sequence>MGIEYASSMNNFNDILKNSGNKLVVVDFYADWCGPCRAIAPLIENLSAQYSGSCVFVKVNVDEARDIAGYCGIRSMPTFHFYKNSKLVDEFSGANPGKLQETIARLAQAETFSGKGQVLGGSSASNATPKIDWSSAKVPPSALEKLTKPTEERAESVAEPKPDVAAPEASSENVTTENVTASDVANTEEGSVQFIEGVVEKLNQLMEMGFAETRALKALVNTRNGSVENAAEWIFEHMEDDDIDEPVARSAIENALGPNSKLTEEEKRAKAIELATAARLKREQEEKRLEIEREKNRIKSGKELAAVKAQFEEEQRRRNYEMRKREKKEQDEEKRRLRELLREDQEARKLKFAPKSAVVATAAESSAPGTTAGSSSSGGTIEIRFSDGTRLQNHFTPDQTVGDVIAFLRKERPSLGSFQLQSNYPRKVFTENDASCQLSTTGLLPRGALTVRM</sequence>
<dbReference type="Gene3D" id="1.10.8.10">
    <property type="entry name" value="DNA helicase RuvA subunit, C-terminal domain"/>
    <property type="match status" value="1"/>
</dbReference>